<reference evidence="3 5" key="2">
    <citation type="submission" date="2017-11" db="EMBL/GenBank/DDBJ databases">
        <title>Draft Genome Sequence of Methylobacter psychrotolerans Sph1T, an Obligate Methanotroph from Low-Temperature Environments.</title>
        <authorList>
            <person name="Oshkin I.Y."/>
            <person name="Miroshnikov K."/>
            <person name="Belova S.E."/>
            <person name="Korzhenkov A."/>
            <person name="Toshchakov S.V."/>
            <person name="Dedysh S.N."/>
        </authorList>
    </citation>
    <scope>NUCLEOTIDE SEQUENCE [LARGE SCALE GENOMIC DNA]</scope>
    <source>
        <strain evidence="3 5">Sph1</strain>
    </source>
</reference>
<dbReference type="Proteomes" id="UP000197019">
    <property type="component" value="Chromosome"/>
</dbReference>
<dbReference type="AlphaFoldDB" id="A0A1Z4C1H3"/>
<reference evidence="2 4" key="1">
    <citation type="submission" date="2017-06" db="EMBL/GenBank/DDBJ databases">
        <title>Genome Sequencing of the methanotroph Methylovulum psychrotolerants str. HV10-M2 isolated from a high-altitude environment.</title>
        <authorList>
            <person name="Mateos-Rivera A."/>
        </authorList>
    </citation>
    <scope>NUCLEOTIDE SEQUENCE [LARGE SCALE GENOMIC DNA]</scope>
    <source>
        <strain evidence="2 4">HV10_M2</strain>
    </source>
</reference>
<keyword evidence="4" id="KW-1185">Reference proteome</keyword>
<dbReference type="OrthoDB" id="5571656at2"/>
<feature type="chain" id="PRO_5036031013" evidence="1">
    <location>
        <begin position="20"/>
        <end position="129"/>
    </location>
</feature>
<accession>A0A1Z4C1H3</accession>
<evidence type="ECO:0000313" key="4">
    <source>
        <dbReference type="Proteomes" id="UP000197019"/>
    </source>
</evidence>
<protein>
    <submittedName>
        <fullName evidence="2">Uncharacterized protein</fullName>
    </submittedName>
</protein>
<sequence length="129" mass="14511">MKKILFLLVLMLASFGAGADDAKNEWHNTVLSDATIGEINQATYKYKKCVSDEMQKPAYALMDTRLATDTITRMCEPVLGKMRDIYLAQKIPGIVADRHLKQLRLNVTRSVLQTMMFAEAARKSGQQSK</sequence>
<evidence type="ECO:0000313" key="2">
    <source>
        <dbReference type="EMBL" id="ASF47377.1"/>
    </source>
</evidence>
<gene>
    <name evidence="3" type="ORF">AADEFJLK_02157</name>
    <name evidence="2" type="ORF">CEK71_15625</name>
</gene>
<feature type="signal peptide" evidence="1">
    <location>
        <begin position="1"/>
        <end position="19"/>
    </location>
</feature>
<organism evidence="2 4">
    <name type="scientific">Methylovulum psychrotolerans</name>
    <dbReference type="NCBI Taxonomy" id="1704499"/>
    <lineage>
        <taxon>Bacteria</taxon>
        <taxon>Pseudomonadati</taxon>
        <taxon>Pseudomonadota</taxon>
        <taxon>Gammaproteobacteria</taxon>
        <taxon>Methylococcales</taxon>
        <taxon>Methylococcaceae</taxon>
        <taxon>Methylovulum</taxon>
    </lineage>
</organism>
<evidence type="ECO:0000313" key="3">
    <source>
        <dbReference type="EMBL" id="POZ51937.1"/>
    </source>
</evidence>
<name>A0A1Z4C1H3_9GAMM</name>
<keyword evidence="1" id="KW-0732">Signal</keyword>
<evidence type="ECO:0000313" key="5">
    <source>
        <dbReference type="Proteomes" id="UP000237423"/>
    </source>
</evidence>
<proteinExistence type="predicted"/>
<dbReference type="Proteomes" id="UP000237423">
    <property type="component" value="Unassembled WGS sequence"/>
</dbReference>
<dbReference type="RefSeq" id="WP_088620249.1">
    <property type="nucleotide sequence ID" value="NZ_CP022129.1"/>
</dbReference>
<dbReference type="KEGG" id="mpsy:CEK71_15625"/>
<dbReference type="EMBL" id="CP022129">
    <property type="protein sequence ID" value="ASF47377.1"/>
    <property type="molecule type" value="Genomic_DNA"/>
</dbReference>
<evidence type="ECO:0000256" key="1">
    <source>
        <dbReference type="SAM" id="SignalP"/>
    </source>
</evidence>
<dbReference type="EMBL" id="PGFZ01000004">
    <property type="protein sequence ID" value="POZ51937.1"/>
    <property type="molecule type" value="Genomic_DNA"/>
</dbReference>